<dbReference type="PANTHER" id="PTHR22916:SF3">
    <property type="entry name" value="UDP-GLCNAC:BETAGAL BETA-1,3-N-ACETYLGLUCOSAMINYLTRANSFERASE-LIKE PROTEIN 1"/>
    <property type="match status" value="1"/>
</dbReference>
<dbReference type="AlphaFoldDB" id="A0A1I3TQ56"/>
<dbReference type="SUPFAM" id="SSF53448">
    <property type="entry name" value="Nucleotide-diphospho-sugar transferases"/>
    <property type="match status" value="1"/>
</dbReference>
<evidence type="ECO:0000313" key="2">
    <source>
        <dbReference type="EMBL" id="SFJ73348.1"/>
    </source>
</evidence>
<evidence type="ECO:0000259" key="1">
    <source>
        <dbReference type="Pfam" id="PF00535"/>
    </source>
</evidence>
<organism evidence="2 3">
    <name type="scientific">Desulfomicrobium apsheronum</name>
    <dbReference type="NCBI Taxonomy" id="52560"/>
    <lineage>
        <taxon>Bacteria</taxon>
        <taxon>Pseudomonadati</taxon>
        <taxon>Thermodesulfobacteriota</taxon>
        <taxon>Desulfovibrionia</taxon>
        <taxon>Desulfovibrionales</taxon>
        <taxon>Desulfomicrobiaceae</taxon>
        <taxon>Desulfomicrobium</taxon>
    </lineage>
</organism>
<dbReference type="RefSeq" id="WP_092373887.1">
    <property type="nucleotide sequence ID" value="NZ_FORX01000006.1"/>
</dbReference>
<dbReference type="InterPro" id="IPR029044">
    <property type="entry name" value="Nucleotide-diphossugar_trans"/>
</dbReference>
<proteinExistence type="predicted"/>
<name>A0A1I3TQ56_9BACT</name>
<keyword evidence="2" id="KW-0808">Transferase</keyword>
<gene>
    <name evidence="2" type="ORF">SAMN04488082_10669</name>
</gene>
<evidence type="ECO:0000313" key="3">
    <source>
        <dbReference type="Proteomes" id="UP000198635"/>
    </source>
</evidence>
<dbReference type="OrthoDB" id="433681at2"/>
<dbReference type="EMBL" id="FORX01000006">
    <property type="protein sequence ID" value="SFJ73348.1"/>
    <property type="molecule type" value="Genomic_DNA"/>
</dbReference>
<dbReference type="Proteomes" id="UP000198635">
    <property type="component" value="Unassembled WGS sequence"/>
</dbReference>
<sequence length="282" mass="33338">MKKIISVIISTYNSANFMAECLDELIKQTIFKHLEIIIVDAASPQKEKDIVHPYQKKYENISYLRLNKRIGIYPAWNIGIKKTTAPYVTPFSTNDRLNPAAYETLSKALDENPDADLVYGDTYLSHLPHTPFEHGIDTPGMVQKWDEYSYKFLLEDNCIGPHPMWRRKIHDTVGYFSEDYVALGDQEFWLRLGRHSKMLHIPFFSGLFWWSKKSLSGQDISHTEFLSIRKKYYHQYLNDYRMMEHNLKAIENLIHLGQKDKAEKIVEECKKQYFYMFENFNI</sequence>
<keyword evidence="3" id="KW-1185">Reference proteome</keyword>
<dbReference type="Pfam" id="PF00535">
    <property type="entry name" value="Glycos_transf_2"/>
    <property type="match status" value="1"/>
</dbReference>
<protein>
    <submittedName>
        <fullName evidence="2">Glycosyltransferase, GT2 family</fullName>
    </submittedName>
</protein>
<dbReference type="STRING" id="52560.SAMN04488082_10669"/>
<dbReference type="Gene3D" id="3.90.550.10">
    <property type="entry name" value="Spore Coat Polysaccharide Biosynthesis Protein SpsA, Chain A"/>
    <property type="match status" value="1"/>
</dbReference>
<dbReference type="GO" id="GO:0016758">
    <property type="term" value="F:hexosyltransferase activity"/>
    <property type="evidence" value="ECO:0007669"/>
    <property type="project" value="UniProtKB-ARBA"/>
</dbReference>
<reference evidence="3" key="1">
    <citation type="submission" date="2016-10" db="EMBL/GenBank/DDBJ databases">
        <authorList>
            <person name="Varghese N."/>
            <person name="Submissions S."/>
        </authorList>
    </citation>
    <scope>NUCLEOTIDE SEQUENCE [LARGE SCALE GENOMIC DNA]</scope>
    <source>
        <strain evidence="3">DSM 5918</strain>
    </source>
</reference>
<accession>A0A1I3TQ56</accession>
<dbReference type="PANTHER" id="PTHR22916">
    <property type="entry name" value="GLYCOSYLTRANSFERASE"/>
    <property type="match status" value="1"/>
</dbReference>
<feature type="domain" description="Glycosyltransferase 2-like" evidence="1">
    <location>
        <begin position="6"/>
        <end position="158"/>
    </location>
</feature>
<dbReference type="InterPro" id="IPR001173">
    <property type="entry name" value="Glyco_trans_2-like"/>
</dbReference>